<feature type="compositionally biased region" description="Low complexity" evidence="1">
    <location>
        <begin position="173"/>
        <end position="182"/>
    </location>
</feature>
<keyword evidence="3" id="KW-1185">Reference proteome</keyword>
<evidence type="ECO:0000313" key="2">
    <source>
        <dbReference type="EMBL" id="KAK6760158.1"/>
    </source>
</evidence>
<name>A0ABR1ECH6_NECAM</name>
<feature type="region of interest" description="Disordered" evidence="1">
    <location>
        <begin position="490"/>
        <end position="590"/>
    </location>
</feature>
<organism evidence="2 3">
    <name type="scientific">Necator americanus</name>
    <name type="common">Human hookworm</name>
    <dbReference type="NCBI Taxonomy" id="51031"/>
    <lineage>
        <taxon>Eukaryota</taxon>
        <taxon>Metazoa</taxon>
        <taxon>Ecdysozoa</taxon>
        <taxon>Nematoda</taxon>
        <taxon>Chromadorea</taxon>
        <taxon>Rhabditida</taxon>
        <taxon>Rhabditina</taxon>
        <taxon>Rhabditomorpha</taxon>
        <taxon>Strongyloidea</taxon>
        <taxon>Ancylostomatidae</taxon>
        <taxon>Bunostominae</taxon>
        <taxon>Necator</taxon>
    </lineage>
</organism>
<reference evidence="2 3" key="1">
    <citation type="submission" date="2023-08" db="EMBL/GenBank/DDBJ databases">
        <title>A Necator americanus chromosomal reference genome.</title>
        <authorList>
            <person name="Ilik V."/>
            <person name="Petrzelkova K.J."/>
            <person name="Pardy F."/>
            <person name="Fuh T."/>
            <person name="Niatou-Singa F.S."/>
            <person name="Gouil Q."/>
            <person name="Baker L."/>
            <person name="Ritchie M.E."/>
            <person name="Jex A.R."/>
            <person name="Gazzola D."/>
            <person name="Li H."/>
            <person name="Toshio Fujiwara R."/>
            <person name="Zhan B."/>
            <person name="Aroian R.V."/>
            <person name="Pafco B."/>
            <person name="Schwarz E.M."/>
        </authorList>
    </citation>
    <scope>NUCLEOTIDE SEQUENCE [LARGE SCALE GENOMIC DNA]</scope>
    <source>
        <strain evidence="2 3">Aroian</strain>
        <tissue evidence="2">Whole animal</tissue>
    </source>
</reference>
<dbReference type="SUPFAM" id="SSF158553">
    <property type="entry name" value="TAFH domain-like"/>
    <property type="match status" value="1"/>
</dbReference>
<dbReference type="Proteomes" id="UP001303046">
    <property type="component" value="Unassembled WGS sequence"/>
</dbReference>
<evidence type="ECO:0000313" key="3">
    <source>
        <dbReference type="Proteomes" id="UP001303046"/>
    </source>
</evidence>
<feature type="region of interest" description="Disordered" evidence="1">
    <location>
        <begin position="157"/>
        <end position="182"/>
    </location>
</feature>
<comment type="caution">
    <text evidence="2">The sequence shown here is derived from an EMBL/GenBank/DDBJ whole genome shotgun (WGS) entry which is preliminary data.</text>
</comment>
<evidence type="ECO:0000256" key="1">
    <source>
        <dbReference type="SAM" id="MobiDB-lite"/>
    </source>
</evidence>
<protein>
    <submittedName>
        <fullName evidence="2">Uncharacterized protein</fullName>
    </submittedName>
</protein>
<dbReference type="EMBL" id="JAVFWL010000006">
    <property type="protein sequence ID" value="KAK6760158.1"/>
    <property type="molecule type" value="Genomic_DNA"/>
</dbReference>
<dbReference type="InterPro" id="IPR037249">
    <property type="entry name" value="TAFH/NHR1_dom_sf"/>
</dbReference>
<feature type="compositionally biased region" description="Basic and acidic residues" evidence="1">
    <location>
        <begin position="507"/>
        <end position="528"/>
    </location>
</feature>
<feature type="compositionally biased region" description="Polar residues" evidence="1">
    <location>
        <begin position="157"/>
        <end position="170"/>
    </location>
</feature>
<accession>A0ABR1ECH6</accession>
<gene>
    <name evidence="2" type="primary">Necator_chrX.g21760</name>
    <name evidence="2" type="ORF">RB195_021599</name>
</gene>
<sequence length="640" mass="71723">MTIKYDPARMRYDPEKMRIHIHYLRKIEIFYDLELAYLKKIQSECTQVMEAISELETNPTEELFEEIGRSIDSMKSMFKIFNLLGFLKDLAKELADRYQPLSISTFDAMAEHEFPYDYFEEYVPVCDVVPSPAETEGNQKSFEETVMELSDPIGEVSSDSYSLTSQTGSVPPSRRISSASMSDSFTRQPTVYHGERYDAAVRALAASRSNSSTRQQVAPVGERFDVTVQFPKRPLGGEVVRVKCGRKVKTLVHYLLSIIRKTEAEDTKQHRSIKISLSEFVKRIIMRTVTGHLSAENFARALNSIVKVQVEDQHFITFLKASFPRLARRFLKGDVAIEPFVPLQALYSREVLRIPFDGHFLWGVYRSYYDRLVKNGEAPPISPYSSHTPTRANVFESDSESALAEGFASPETNSLFEMEPCRPFTGSILDNSFLDPAKVKELFWSKLGEYAQIADEAVLLVSEAARNYTEDVIIKVRDFAEHRMMPESPGIFSAFESPAHSPTAQESIKETDSCTGEEKEAEEADKTDAIGSESQGEDASEDLKQDAEKDETEDLKAEHTKAATVAPLSASREDNTGNDEMADPSQPSTSARAPIVHVTLRDLQVMFAAGNIRSRVAFKMAMGPNINATTGLSEQGIGTQ</sequence>
<proteinExistence type="predicted"/>